<feature type="domain" description="HTH marR-type" evidence="1">
    <location>
        <begin position="1"/>
        <end position="137"/>
    </location>
</feature>
<dbReference type="Gene3D" id="1.10.10.10">
    <property type="entry name" value="Winged helix-like DNA-binding domain superfamily/Winged helix DNA-binding domain"/>
    <property type="match status" value="1"/>
</dbReference>
<organism evidence="2 3">
    <name type="scientific">Agromyces larvae</name>
    <dbReference type="NCBI Taxonomy" id="2929802"/>
    <lineage>
        <taxon>Bacteria</taxon>
        <taxon>Bacillati</taxon>
        <taxon>Actinomycetota</taxon>
        <taxon>Actinomycetes</taxon>
        <taxon>Micrococcales</taxon>
        <taxon>Microbacteriaceae</taxon>
        <taxon>Agromyces</taxon>
    </lineage>
</organism>
<dbReference type="Proteomes" id="UP000832097">
    <property type="component" value="Chromosome"/>
</dbReference>
<dbReference type="Pfam" id="PF12802">
    <property type="entry name" value="MarR_2"/>
    <property type="match status" value="1"/>
</dbReference>
<dbReference type="SMART" id="SM00347">
    <property type="entry name" value="HTH_MARR"/>
    <property type="match status" value="1"/>
</dbReference>
<evidence type="ECO:0000313" key="3">
    <source>
        <dbReference type="Proteomes" id="UP000832097"/>
    </source>
</evidence>
<name>A0ABY4C0D1_9MICO</name>
<dbReference type="InterPro" id="IPR000835">
    <property type="entry name" value="HTH_MarR-typ"/>
</dbReference>
<sequence length="138" mass="14675">MPRIAAVLESIALLGRELSATRDTPFGDVRLTRSQLDALFLLTRAPSGLTPGALAAALGLTAGAVTQLVDGLRTEELVEQMVNPRDARSRMLRLTQAAKDRVGAFEAAVAARLAPRFDALSDAELDRLGRLLAKAVGR</sequence>
<dbReference type="RefSeq" id="WP_243554385.1">
    <property type="nucleotide sequence ID" value="NZ_CP094528.1"/>
</dbReference>
<dbReference type="PANTHER" id="PTHR33164:SF43">
    <property type="entry name" value="HTH-TYPE TRANSCRIPTIONAL REPRESSOR YETL"/>
    <property type="match status" value="1"/>
</dbReference>
<keyword evidence="3" id="KW-1185">Reference proteome</keyword>
<accession>A0ABY4C0D1</accession>
<evidence type="ECO:0000313" key="2">
    <source>
        <dbReference type="EMBL" id="UOE43423.1"/>
    </source>
</evidence>
<protein>
    <submittedName>
        <fullName evidence="2">MarR family transcriptional regulator</fullName>
    </submittedName>
</protein>
<proteinExistence type="predicted"/>
<dbReference type="EMBL" id="CP094528">
    <property type="protein sequence ID" value="UOE43423.1"/>
    <property type="molecule type" value="Genomic_DNA"/>
</dbReference>
<dbReference type="SUPFAM" id="SSF46785">
    <property type="entry name" value="Winged helix' DNA-binding domain"/>
    <property type="match status" value="1"/>
</dbReference>
<dbReference type="PANTHER" id="PTHR33164">
    <property type="entry name" value="TRANSCRIPTIONAL REGULATOR, MARR FAMILY"/>
    <property type="match status" value="1"/>
</dbReference>
<gene>
    <name evidence="2" type="ORF">MTO99_14715</name>
</gene>
<dbReference type="InterPro" id="IPR036388">
    <property type="entry name" value="WH-like_DNA-bd_sf"/>
</dbReference>
<dbReference type="PRINTS" id="PR00598">
    <property type="entry name" value="HTHMARR"/>
</dbReference>
<evidence type="ECO:0000259" key="1">
    <source>
        <dbReference type="PROSITE" id="PS50995"/>
    </source>
</evidence>
<reference evidence="2 3" key="1">
    <citation type="submission" date="2022-03" db="EMBL/GenBank/DDBJ databases">
        <title>Mucilaginibacter sp. isolated from the gut of Protaetia brevitarsis seulensis larvae.</title>
        <authorList>
            <person name="Won M."/>
            <person name="Kim S.-J."/>
            <person name="Kwon S.-W."/>
        </authorList>
    </citation>
    <scope>NUCLEOTIDE SEQUENCE [LARGE SCALE GENOMIC DNA]</scope>
    <source>
        <strain evidence="2 3">CFWR-12</strain>
    </source>
</reference>
<dbReference type="PROSITE" id="PS50995">
    <property type="entry name" value="HTH_MARR_2"/>
    <property type="match status" value="1"/>
</dbReference>
<dbReference type="InterPro" id="IPR039422">
    <property type="entry name" value="MarR/SlyA-like"/>
</dbReference>
<dbReference type="InterPro" id="IPR036390">
    <property type="entry name" value="WH_DNA-bd_sf"/>
</dbReference>